<comment type="caution">
    <text evidence="1">The sequence shown here is derived from an EMBL/GenBank/DDBJ whole genome shotgun (WGS) entry which is preliminary data.</text>
</comment>
<dbReference type="PANTHER" id="PTHR43845:SF1">
    <property type="entry name" value="BLR5969 PROTEIN"/>
    <property type="match status" value="1"/>
</dbReference>
<protein>
    <submittedName>
        <fullName evidence="1">CoF synthetase</fullName>
    </submittedName>
</protein>
<dbReference type="Gene3D" id="3.40.50.12780">
    <property type="entry name" value="N-terminal domain of ligase-like"/>
    <property type="match status" value="1"/>
</dbReference>
<evidence type="ECO:0000313" key="2">
    <source>
        <dbReference type="Proteomes" id="UP001596113"/>
    </source>
</evidence>
<gene>
    <name evidence="1" type="ORF">ACFPOF_07295</name>
</gene>
<dbReference type="RefSeq" id="WP_378131077.1">
    <property type="nucleotide sequence ID" value="NZ_JBHSMI010000013.1"/>
</dbReference>
<organism evidence="1 2">
    <name type="scientific">Cohnella soli</name>
    <dbReference type="NCBI Taxonomy" id="425005"/>
    <lineage>
        <taxon>Bacteria</taxon>
        <taxon>Bacillati</taxon>
        <taxon>Bacillota</taxon>
        <taxon>Bacilli</taxon>
        <taxon>Bacillales</taxon>
        <taxon>Paenibacillaceae</taxon>
        <taxon>Cohnella</taxon>
    </lineage>
</organism>
<proteinExistence type="predicted"/>
<dbReference type="SUPFAM" id="SSF56801">
    <property type="entry name" value="Acetyl-CoA synthetase-like"/>
    <property type="match status" value="1"/>
</dbReference>
<sequence length="422" mass="46822">MAHDRLRRKIERTIDDFPWYGERLSAEGINLSGDISLEQLPLLTEEVLERHYYGGEPPPFATRDGISSYRTSGTSTGRRKTIYYSREDEHHYVRIKSELFAKLLEPLRARTALSDMGTGHAAATAVDVFAGAGVFAQLISFEKPVTEHLAKLDSLRPDVLYTMPSIVDRLLAASTADPATYGIRHVLLVGEIASPAWRAGIAARFGLSPTDVTDTLGSIEIGTIAYYSHEVNRYLFVEGIEAEAIPISAVSDVSTGEHDESSKVAPPHPQDQVLVLTSYTRDLFPSIRYVTYDIVRDLRPILINERWTMSFEAIVGRIGPELKHGEKISLYDIEEVVYRHLPGANIRVLAGGNKLTVQVDDKERDPQVYAAIEADLADRIPDIGTMIRGGLLDALRVVPANISYEGTALKHKKIHYDRGTNA</sequence>
<reference evidence="2" key="1">
    <citation type="journal article" date="2019" name="Int. J. Syst. Evol. Microbiol.">
        <title>The Global Catalogue of Microorganisms (GCM) 10K type strain sequencing project: providing services to taxonomists for standard genome sequencing and annotation.</title>
        <authorList>
            <consortium name="The Broad Institute Genomics Platform"/>
            <consortium name="The Broad Institute Genome Sequencing Center for Infectious Disease"/>
            <person name="Wu L."/>
            <person name="Ma J."/>
        </authorList>
    </citation>
    <scope>NUCLEOTIDE SEQUENCE [LARGE SCALE GENOMIC DNA]</scope>
    <source>
        <strain evidence="2">CGMCC 1.18575</strain>
    </source>
</reference>
<dbReference type="InterPro" id="IPR042099">
    <property type="entry name" value="ANL_N_sf"/>
</dbReference>
<evidence type="ECO:0000313" key="1">
    <source>
        <dbReference type="EMBL" id="MFC5402540.1"/>
    </source>
</evidence>
<dbReference type="EMBL" id="JBHSMI010000013">
    <property type="protein sequence ID" value="MFC5402540.1"/>
    <property type="molecule type" value="Genomic_DNA"/>
</dbReference>
<dbReference type="Proteomes" id="UP001596113">
    <property type="component" value="Unassembled WGS sequence"/>
</dbReference>
<name>A0ABW0HPZ9_9BACL</name>
<keyword evidence="2" id="KW-1185">Reference proteome</keyword>
<dbReference type="PANTHER" id="PTHR43845">
    <property type="entry name" value="BLR5969 PROTEIN"/>
    <property type="match status" value="1"/>
</dbReference>
<accession>A0ABW0HPZ9</accession>